<evidence type="ECO:0000313" key="7">
    <source>
        <dbReference type="Proteomes" id="UP000587527"/>
    </source>
</evidence>
<feature type="signal peptide" evidence="5">
    <location>
        <begin position="1"/>
        <end position="33"/>
    </location>
</feature>
<dbReference type="EMBL" id="JACHMN010000002">
    <property type="protein sequence ID" value="MBB5868582.1"/>
    <property type="molecule type" value="Genomic_DNA"/>
</dbReference>
<organism evidence="6 7">
    <name type="scientific">Allocatelliglobosispora scoriae</name>
    <dbReference type="NCBI Taxonomy" id="643052"/>
    <lineage>
        <taxon>Bacteria</taxon>
        <taxon>Bacillati</taxon>
        <taxon>Actinomycetota</taxon>
        <taxon>Actinomycetes</taxon>
        <taxon>Micromonosporales</taxon>
        <taxon>Micromonosporaceae</taxon>
        <taxon>Allocatelliglobosispora</taxon>
    </lineage>
</organism>
<dbReference type="GO" id="GO:0005737">
    <property type="term" value="C:cytoplasm"/>
    <property type="evidence" value="ECO:0007669"/>
    <property type="project" value="InterPro"/>
</dbReference>
<evidence type="ECO:0000313" key="6">
    <source>
        <dbReference type="EMBL" id="MBB5868582.1"/>
    </source>
</evidence>
<keyword evidence="3" id="KW-0843">Virulence</keyword>
<name>A0A841BPB0_9ACTN</name>
<keyword evidence="2" id="KW-0964">Secreted</keyword>
<accession>A0A841BPB0</accession>
<dbReference type="NCBIfam" id="TIGR03696">
    <property type="entry name" value="Rhs_assc_core"/>
    <property type="match status" value="1"/>
</dbReference>
<dbReference type="PANTHER" id="PTHR32305:SF17">
    <property type="entry name" value="TRNA NUCLEASE WAPA"/>
    <property type="match status" value="1"/>
</dbReference>
<comment type="caution">
    <text evidence="6">The sequence shown here is derived from an EMBL/GenBank/DDBJ whole genome shotgun (WGS) entry which is preliminary data.</text>
</comment>
<dbReference type="Pfam" id="PF03534">
    <property type="entry name" value="SpvB"/>
    <property type="match status" value="1"/>
</dbReference>
<dbReference type="Proteomes" id="UP000587527">
    <property type="component" value="Unassembled WGS sequence"/>
</dbReference>
<dbReference type="RefSeq" id="WP_184834637.1">
    <property type="nucleotide sequence ID" value="NZ_JACHMN010000002.1"/>
</dbReference>
<evidence type="ECO:0000256" key="3">
    <source>
        <dbReference type="ARBA" id="ARBA00023026"/>
    </source>
</evidence>
<reference evidence="6 7" key="1">
    <citation type="submission" date="2020-08" db="EMBL/GenBank/DDBJ databases">
        <title>Sequencing the genomes of 1000 actinobacteria strains.</title>
        <authorList>
            <person name="Klenk H.-P."/>
        </authorList>
    </citation>
    <scope>NUCLEOTIDE SEQUENCE [LARGE SCALE GENOMIC DNA]</scope>
    <source>
        <strain evidence="6 7">DSM 45362</strain>
    </source>
</reference>
<keyword evidence="7" id="KW-1185">Reference proteome</keyword>
<dbReference type="NCBIfam" id="TIGR01643">
    <property type="entry name" value="YD_repeat_2x"/>
    <property type="match status" value="1"/>
</dbReference>
<dbReference type="InterPro" id="IPR050708">
    <property type="entry name" value="T6SS_VgrG/RHS"/>
</dbReference>
<dbReference type="InterPro" id="IPR003284">
    <property type="entry name" value="Sal_SpvB"/>
</dbReference>
<dbReference type="PANTHER" id="PTHR32305">
    <property type="match status" value="1"/>
</dbReference>
<dbReference type="GO" id="GO:0005576">
    <property type="term" value="C:extracellular region"/>
    <property type="evidence" value="ECO:0007669"/>
    <property type="project" value="UniProtKB-SubCell"/>
</dbReference>
<evidence type="ECO:0000256" key="2">
    <source>
        <dbReference type="ARBA" id="ARBA00022525"/>
    </source>
</evidence>
<feature type="chain" id="PRO_5032608878" evidence="5">
    <location>
        <begin position="34"/>
        <end position="2070"/>
    </location>
</feature>
<proteinExistence type="predicted"/>
<evidence type="ECO:0000256" key="1">
    <source>
        <dbReference type="ARBA" id="ARBA00004613"/>
    </source>
</evidence>
<dbReference type="InterPro" id="IPR022385">
    <property type="entry name" value="Rhs_assc_core"/>
</dbReference>
<evidence type="ECO:0000256" key="4">
    <source>
        <dbReference type="SAM" id="MobiDB-lite"/>
    </source>
</evidence>
<sequence>MLNVKLGVVGRVIAATAAAVLVATSMGAAPANAASPAVRVMLAASKWKAPKPTDVPSIPVVDRKPGAKLSVAGAPRVTGPTKAVWPAAGSSVADLSAAVPGASGRNVSAASASRRVQAGVQPVWVSDVSLADEVKSSRTAPDAVGKVAVRMHDRADAAKAGVSGVVLGVARADGVRSSGTVHVELDYAAFAQAYGGDWATRLMLVKLPACALTTPELAGCRLSDARQVNSRNLATARTLTADVTLAGDGAATLLAATAGASGDNGDYKATSLTPASTWNVSQQTGGFSWSYPLRMPSAVGGPAPSLSLAYSSQSVDGRTGGTNTQGSWIGDGWDMWPGYIERRYDTCSEDRDQVGGNDPNNKTQPTGDQCWYRSNATMSLNGRSTELVDVGGGKWKGVSDDGSRIELIKDVSIGNGDADGEYFKVTTIDGIQYFFGKVAASSSVWTTPVYGNHPGEPGYVSGDFAASRQTQAWRWNLDYVLDPHGNTMNYTYTKEAGAYGREGDPAKRTTYDRGGYLTKIEYGTRTDQAQAAARIVFNVADRCKPSATCYDANNKAIAASFPDTPFDQYCYPGDQCTEQGSPTFWTQKRLASINAQVWDTSLAPAAFRTVESWALRHDYLDAGSLSGEGIPMFLSGITRTGSGIKNGTSVSDPEIVLSPGAEPFPNRIDGPSDGRTALNRWRITSIVTESGAQIGISYLGGDCSRTSPPTAATNDKRCMPQYYAPPGQTATLDWFHKYVVSRVDVYDNTGGFSHEQTNYDYLDTPAWHYDDSELTPAKKRTWGEFRGYGRVQVRKGLEAGTQSVTQYRYFRGMDGDKAAPSGVKDVWITDSLAGTGDTHTKSIEDAEALSGTLREEITYNGVVSPGVNGPVISGSLSEPAAVQTGTPANGATIKAYMVSTAAQYDRTVKWDGSTRWIATKTKVNGDNLPYEVDDLGDESTANDNLCIRTEYADANTTAWMRDKVSRVETVKVDCATTPTRGANADGSPKDVVSDVRTYYDNATLPVGTAPTRGLVVKTDEVASWSGTTPTYIPTSTAVYDENGRPTSTKDALARETLTTYTPVKAGPVTSKLVKNPKLQATTTTMDIAWGAPSQILDPNNAKTDLTYDGLGRLSGVWLPAQDKAAGKGATMKFAYDVRNNAPTAVTTQKLLPYALSDKYSTSITLFDGMLRARQVQADAVGGGRNITDTVYDSRGLLDWSSAAYYNDTTAPQKTVAVPTVTIPAVTQNVYDGAGRNTDVIFLAVGVEKWRTKTSYGGDRVTVTPPTGGTKTETLTDARGKTAQLRQYTDYTGSTFDKTDYTYTPHGDLATITDPMLNLWKYTYDQRWNKIKDEDPDKGISTMTYYDDGALKTTTDARTTTLGFTYDLLGRKTSERDGGVAGAKLAEWTFDTVLNGVGKPAKSIRYDTALNEYVSEVTAYDTFGRPTATQVTIPGNEGTGLAGTYAFSATYKKDGQVSQTVTPAAGGLAAETLTTSYSNDLGLPVGFSSTQVYVNTNTYNHLGQTTQRILGMNNSRIWQTYSTDEPTGRLTSTSVVPELSNEVFNLGYTYDNTGNLTKVADTPNGGQATDHQCYKYDYLRRLEEAWTQITGDCDATRSDALLGTTAPYWWSYRYDKSGSRTTATDNVGTDKVYTYTQPAPAGAAGTRPHTTSQVVVTGGLTRTDTYVYDETGNMKTRTIGGVQKSLTWDKEGHLATTGTDGYKYDADGNRLLRSDSAGTTLYLPGGLELRRLTGQTTATGTHYYTFGGAAIAVRTPTKLSWTCVDHHNTGEATIDASTLTVTRRRTDPFGSVRGTPPGSWAGDKGFVNGTLDPTGLTHLGARVYDPALGSFISRDPILDISDVQQIHGYSYSTNNPATLSDPTGLHTKDVNDGYCDSTCQANIEKFNKSEANRKNAEKEKKNCDASLWCRTKNAAKAAGNWISDTKNLAVVLSVVSLAVSFCPLPACTAVSALAGYASAGLYYLAGDKNAAALQAAATTVGLIPGAAAFAAIERGAMLGTTQVTLIATTKVAPLSVTAAKAAAVVADAGPTLAAAARFEKVQRAAGWVQGGLTSYAIGSAYCGINPVSSCS</sequence>
<evidence type="ECO:0000256" key="5">
    <source>
        <dbReference type="SAM" id="SignalP"/>
    </source>
</evidence>
<protein>
    <submittedName>
        <fullName evidence="6">RHS repeat-associated protein</fullName>
    </submittedName>
</protein>
<feature type="compositionally biased region" description="Polar residues" evidence="4">
    <location>
        <begin position="358"/>
        <end position="369"/>
    </location>
</feature>
<gene>
    <name evidence="6" type="ORF">F4553_001961</name>
</gene>
<dbReference type="InterPro" id="IPR006530">
    <property type="entry name" value="YD"/>
</dbReference>
<dbReference type="Gene3D" id="2.180.10.10">
    <property type="entry name" value="RHS repeat-associated core"/>
    <property type="match status" value="2"/>
</dbReference>
<keyword evidence="5" id="KW-0732">Signal</keyword>
<feature type="region of interest" description="Disordered" evidence="4">
    <location>
        <begin position="350"/>
        <end position="369"/>
    </location>
</feature>
<comment type="subcellular location">
    <subcellularLocation>
        <location evidence="1">Secreted</location>
    </subcellularLocation>
</comment>